<dbReference type="PANTHER" id="PTHR30349:SF64">
    <property type="entry name" value="PROPHAGE INTEGRASE INTD-RELATED"/>
    <property type="match status" value="1"/>
</dbReference>
<dbReference type="GO" id="GO:0003677">
    <property type="term" value="F:DNA binding"/>
    <property type="evidence" value="ECO:0007669"/>
    <property type="project" value="UniProtKB-KW"/>
</dbReference>
<dbReference type="EMBL" id="QSJG01000029">
    <property type="protein sequence ID" value="RHD51479.1"/>
    <property type="molecule type" value="Genomic_DNA"/>
</dbReference>
<sequence length="439" mass="50443">MATFKVVVLPHQKKEDGTYNVKIRVTQARKSKYIKTSQFVSAQDISRKKEKGVEKIKIKNQAIIDLMDELVLSYRRKLTAAGIQAESWDVDKIVEYLTGSSDGFYLNIIQYGKDYADSLEKQGRTGTAKSYRVAMNALERFAGPDLDINQVTVSFLKSYERFLREEPTLCGTKSGGVVTTDKPKAGRAVSSYISFLKTVFNNAKLEYNDEEAGMVRIPLSPFSKYKIPEVTVSVEHRVLSVEQIQRIIDLPYVYQNKNKGYSLFNIAKDVFLISFALMGMNTADLYEACEYSGYVLTYQRRKTRTRRKDKALIKVFVEPEIRPLIEKYRGNGTVFCFSDHYVTSDMLNAMVNIGLKRIGREIGVPDLNFYYARHTMASICANRLGIDIARVDEMLNHSDPKMALARVYIEKDFRPLWDANRRLLDLFDWSFYTKEKPED</sequence>
<dbReference type="PANTHER" id="PTHR30349">
    <property type="entry name" value="PHAGE INTEGRASE-RELATED"/>
    <property type="match status" value="1"/>
</dbReference>
<evidence type="ECO:0000313" key="4">
    <source>
        <dbReference type="EMBL" id="RHD51479.1"/>
    </source>
</evidence>
<proteinExistence type="predicted"/>
<dbReference type="SUPFAM" id="SSF56349">
    <property type="entry name" value="DNA breaking-rejoining enzymes"/>
    <property type="match status" value="1"/>
</dbReference>
<keyword evidence="1" id="KW-0238">DNA-binding</keyword>
<keyword evidence="2" id="KW-0233">DNA recombination</keyword>
<dbReference type="GO" id="GO:0006310">
    <property type="term" value="P:DNA recombination"/>
    <property type="evidence" value="ECO:0007669"/>
    <property type="project" value="UniProtKB-KW"/>
</dbReference>
<dbReference type="Gene3D" id="1.10.150.130">
    <property type="match status" value="1"/>
</dbReference>
<reference evidence="4 5" key="1">
    <citation type="submission" date="2018-08" db="EMBL/GenBank/DDBJ databases">
        <title>A genome reference for cultivated species of the human gut microbiota.</title>
        <authorList>
            <person name="Zou Y."/>
            <person name="Xue W."/>
            <person name="Luo G."/>
        </authorList>
    </citation>
    <scope>NUCLEOTIDE SEQUENCE [LARGE SCALE GENOMIC DNA]</scope>
    <source>
        <strain evidence="4 5">AM31-10</strain>
    </source>
</reference>
<dbReference type="GO" id="GO:0015074">
    <property type="term" value="P:DNA integration"/>
    <property type="evidence" value="ECO:0007669"/>
    <property type="project" value="InterPro"/>
</dbReference>
<dbReference type="RefSeq" id="WP_118165702.1">
    <property type="nucleotide sequence ID" value="NZ_JAQEYB010000037.1"/>
</dbReference>
<dbReference type="InterPro" id="IPR013762">
    <property type="entry name" value="Integrase-like_cat_sf"/>
</dbReference>
<name>A0A414FNN9_9BACT</name>
<gene>
    <name evidence="4" type="ORF">DW789_12460</name>
</gene>
<dbReference type="InterPro" id="IPR025269">
    <property type="entry name" value="SAM-like_dom"/>
</dbReference>
<dbReference type="InterPro" id="IPR050090">
    <property type="entry name" value="Tyrosine_recombinase_XerCD"/>
</dbReference>
<protein>
    <submittedName>
        <fullName evidence="4">Transposase</fullName>
    </submittedName>
</protein>
<feature type="domain" description="Phage integrase SAM-like" evidence="3">
    <location>
        <begin position="108"/>
        <end position="204"/>
    </location>
</feature>
<evidence type="ECO:0000259" key="3">
    <source>
        <dbReference type="Pfam" id="PF13102"/>
    </source>
</evidence>
<organism evidence="4 5">
    <name type="scientific">Phocaeicola plebeius</name>
    <dbReference type="NCBI Taxonomy" id="310297"/>
    <lineage>
        <taxon>Bacteria</taxon>
        <taxon>Pseudomonadati</taxon>
        <taxon>Bacteroidota</taxon>
        <taxon>Bacteroidia</taxon>
        <taxon>Bacteroidales</taxon>
        <taxon>Bacteroidaceae</taxon>
        <taxon>Phocaeicola</taxon>
    </lineage>
</organism>
<dbReference type="InterPro" id="IPR010998">
    <property type="entry name" value="Integrase_recombinase_N"/>
</dbReference>
<evidence type="ECO:0000256" key="2">
    <source>
        <dbReference type="ARBA" id="ARBA00023172"/>
    </source>
</evidence>
<accession>A0A414FNN9</accession>
<comment type="caution">
    <text evidence="4">The sequence shown here is derived from an EMBL/GenBank/DDBJ whole genome shotgun (WGS) entry which is preliminary data.</text>
</comment>
<dbReference type="AlphaFoldDB" id="A0A414FNN9"/>
<dbReference type="Proteomes" id="UP000284361">
    <property type="component" value="Unassembled WGS sequence"/>
</dbReference>
<evidence type="ECO:0000256" key="1">
    <source>
        <dbReference type="ARBA" id="ARBA00023125"/>
    </source>
</evidence>
<dbReference type="Pfam" id="PF13102">
    <property type="entry name" value="Phage_int_SAM_5"/>
    <property type="match status" value="1"/>
</dbReference>
<dbReference type="InterPro" id="IPR011010">
    <property type="entry name" value="DNA_brk_join_enz"/>
</dbReference>
<dbReference type="Gene3D" id="1.10.443.10">
    <property type="entry name" value="Intergrase catalytic core"/>
    <property type="match status" value="1"/>
</dbReference>
<evidence type="ECO:0000313" key="5">
    <source>
        <dbReference type="Proteomes" id="UP000284361"/>
    </source>
</evidence>